<feature type="region of interest" description="Disordered" evidence="1">
    <location>
        <begin position="60"/>
        <end position="145"/>
    </location>
</feature>
<gene>
    <name evidence="2" type="ORF">CIRG_06641</name>
</gene>
<evidence type="ECO:0000313" key="3">
    <source>
        <dbReference type="Proteomes" id="UP000054565"/>
    </source>
</evidence>
<dbReference type="STRING" id="404692.A0A0J6YH57"/>
<feature type="compositionally biased region" description="Polar residues" evidence="1">
    <location>
        <begin position="24"/>
        <end position="33"/>
    </location>
</feature>
<feature type="region of interest" description="Disordered" evidence="1">
    <location>
        <begin position="163"/>
        <end position="247"/>
    </location>
</feature>
<evidence type="ECO:0000256" key="1">
    <source>
        <dbReference type="SAM" id="MobiDB-lite"/>
    </source>
</evidence>
<dbReference type="OrthoDB" id="5337545at2759"/>
<organism evidence="2 3">
    <name type="scientific">Coccidioides immitis RMSCC 2394</name>
    <dbReference type="NCBI Taxonomy" id="404692"/>
    <lineage>
        <taxon>Eukaryota</taxon>
        <taxon>Fungi</taxon>
        <taxon>Dikarya</taxon>
        <taxon>Ascomycota</taxon>
        <taxon>Pezizomycotina</taxon>
        <taxon>Eurotiomycetes</taxon>
        <taxon>Eurotiomycetidae</taxon>
        <taxon>Onygenales</taxon>
        <taxon>Onygenaceae</taxon>
        <taxon>Coccidioides</taxon>
    </lineage>
</organism>
<feature type="region of interest" description="Disordered" evidence="1">
    <location>
        <begin position="1"/>
        <end position="44"/>
    </location>
</feature>
<feature type="compositionally biased region" description="Gly residues" evidence="1">
    <location>
        <begin position="329"/>
        <end position="338"/>
    </location>
</feature>
<dbReference type="AlphaFoldDB" id="A0A0J6YH57"/>
<feature type="compositionally biased region" description="Low complexity" evidence="1">
    <location>
        <begin position="63"/>
        <end position="82"/>
    </location>
</feature>
<name>A0A0J6YH57_COCIT</name>
<dbReference type="Proteomes" id="UP000054565">
    <property type="component" value="Unassembled WGS sequence"/>
</dbReference>
<feature type="compositionally biased region" description="Basic and acidic residues" evidence="1">
    <location>
        <begin position="318"/>
        <end position="327"/>
    </location>
</feature>
<feature type="compositionally biased region" description="Basic and acidic residues" evidence="1">
    <location>
        <begin position="1"/>
        <end position="14"/>
    </location>
</feature>
<dbReference type="EMBL" id="DS028096">
    <property type="protein sequence ID" value="KMP06960.1"/>
    <property type="molecule type" value="Genomic_DNA"/>
</dbReference>
<accession>A0A0J6YH57</accession>
<feature type="region of interest" description="Disordered" evidence="1">
    <location>
        <begin position="318"/>
        <end position="339"/>
    </location>
</feature>
<reference evidence="3" key="1">
    <citation type="journal article" date="2010" name="Genome Res.">
        <title>Population genomic sequencing of Coccidioides fungi reveals recent hybridization and transposon control.</title>
        <authorList>
            <person name="Neafsey D.E."/>
            <person name="Barker B.M."/>
            <person name="Sharpton T.J."/>
            <person name="Stajich J.E."/>
            <person name="Park D.J."/>
            <person name="Whiston E."/>
            <person name="Hung C.-Y."/>
            <person name="McMahan C."/>
            <person name="White J."/>
            <person name="Sykes S."/>
            <person name="Heiman D."/>
            <person name="Young S."/>
            <person name="Zeng Q."/>
            <person name="Abouelleil A."/>
            <person name="Aftuck L."/>
            <person name="Bessette D."/>
            <person name="Brown A."/>
            <person name="FitzGerald M."/>
            <person name="Lui A."/>
            <person name="Macdonald J.P."/>
            <person name="Priest M."/>
            <person name="Orbach M.J."/>
            <person name="Galgiani J.N."/>
            <person name="Kirkland T.N."/>
            <person name="Cole G.T."/>
            <person name="Birren B.W."/>
            <person name="Henn M.R."/>
            <person name="Taylor J.W."/>
            <person name="Rounsley S.D."/>
        </authorList>
    </citation>
    <scope>NUCLEOTIDE SEQUENCE [LARGE SCALE GENOMIC DNA]</scope>
    <source>
        <strain evidence="3">RMSCC 2394</strain>
    </source>
</reference>
<feature type="compositionally biased region" description="Low complexity" evidence="1">
    <location>
        <begin position="223"/>
        <end position="237"/>
    </location>
</feature>
<proteinExistence type="predicted"/>
<sequence>MDGKRPVPPDERGSNQDIPPKSVISDSDNNSPAQPAPAGKSLADRIQFSASGLLQNTFLNTRSPSLSDSLASGLSGSLANSGKPGSSQGGPFAGQQSSHGVINDSLRSAGGRSAPSTSAIHPIGGSSLRSESFRSNLTSATTDQENADLLRSFEGQLNREEFLFSPEDNIGKGKGKLIAEDTNPPPLQHFPSSVAFESAWSHPSQANPNSHPATETTDGSAVLSLLSDPSFDPLTPSSVPPSPTLAPIPDSTFISPALRTEPLPPVSLLPEIQSLLSLPPEELSSIPTVSEWLDLDVSYTDAVWGGALKTYTEEARREVEERREKGADPGTGDGGVYGGPAVRRLGMILAHLREKKSPVGT</sequence>
<protein>
    <submittedName>
        <fullName evidence="2">Uncharacterized protein</fullName>
    </submittedName>
</protein>
<feature type="compositionally biased region" description="Polar residues" evidence="1">
    <location>
        <begin position="201"/>
        <end position="219"/>
    </location>
</feature>
<evidence type="ECO:0000313" key="2">
    <source>
        <dbReference type="EMBL" id="KMP06960.1"/>
    </source>
</evidence>
<feature type="compositionally biased region" description="Polar residues" evidence="1">
    <location>
        <begin position="127"/>
        <end position="144"/>
    </location>
</feature>